<dbReference type="Gene3D" id="2.30.29.30">
    <property type="entry name" value="Pleckstrin-homology domain (PH domain)/Phosphotyrosine-binding domain (PTB)"/>
    <property type="match status" value="1"/>
</dbReference>
<feature type="compositionally biased region" description="Low complexity" evidence="1">
    <location>
        <begin position="315"/>
        <end position="324"/>
    </location>
</feature>
<dbReference type="PROSITE" id="PS50003">
    <property type="entry name" value="PH_DOMAIN"/>
    <property type="match status" value="1"/>
</dbReference>
<dbReference type="Proteomes" id="UP000325113">
    <property type="component" value="Unassembled WGS sequence"/>
</dbReference>
<evidence type="ECO:0000256" key="1">
    <source>
        <dbReference type="SAM" id="MobiDB-lite"/>
    </source>
</evidence>
<reference evidence="4 5" key="1">
    <citation type="submission" date="2019-07" db="EMBL/GenBank/DDBJ databases">
        <title>Genomes of Cafeteria roenbergensis.</title>
        <authorList>
            <person name="Fischer M.G."/>
            <person name="Hackl T."/>
            <person name="Roman M."/>
        </authorList>
    </citation>
    <scope>NUCLEOTIDE SEQUENCE [LARGE SCALE GENOMIC DNA]</scope>
    <source>
        <strain evidence="4 5">Cflag</strain>
        <strain evidence="3">RCC970-E3</strain>
    </source>
</reference>
<feature type="compositionally biased region" description="Low complexity" evidence="1">
    <location>
        <begin position="243"/>
        <end position="252"/>
    </location>
</feature>
<proteinExistence type="predicted"/>
<evidence type="ECO:0000313" key="4">
    <source>
        <dbReference type="EMBL" id="KAA0159136.1"/>
    </source>
</evidence>
<dbReference type="Proteomes" id="UP000324907">
    <property type="component" value="Unassembled WGS sequence"/>
</dbReference>
<feature type="compositionally biased region" description="Low complexity" evidence="1">
    <location>
        <begin position="221"/>
        <end position="231"/>
    </location>
</feature>
<accession>A0A5A8D1A7</accession>
<sequence>MSVPVGPPGQAGREGDHSHGHAQGGAGPQRPGFGDAAHGSRPPTHVGPPAKAAAGPPRFVVLADPLLPAGWKSDFSEPVAHGWVVKYEGQGGFTKRYLVQRGSTLLYFENSAAPDPRGVFLLDTATVQRGARLADRIGVTALLNRSSIATRFCMVIARPSGVKWELCLPDEPTLDGWIKAFTATGVVSRLPDIPLAPPPPVPVAPTVRPRSSPPPAPFGSQQQQQQQQQQQFAGAGSPDAKSGPMPFGAATGPGAGVPPPGAYSYGGGLTSYASAAGGSSGYGVAPAGYPAPAHSAAAAPAGFGGNPQPTPTPGYAPGAAGSAAYPPPGGRGAGPGTPADDNEGDDASLEAGTEFRGLPSGGGDGE</sequence>
<dbReference type="SUPFAM" id="SSF50729">
    <property type="entry name" value="PH domain-like"/>
    <property type="match status" value="1"/>
</dbReference>
<name>A0A5A8D1A7_CAFRO</name>
<dbReference type="EMBL" id="VLTM01000057">
    <property type="protein sequence ID" value="KAA0159136.1"/>
    <property type="molecule type" value="Genomic_DNA"/>
</dbReference>
<feature type="compositionally biased region" description="Pro residues" evidence="1">
    <location>
        <begin position="194"/>
        <end position="203"/>
    </location>
</feature>
<dbReference type="EMBL" id="VLTL01000180">
    <property type="protein sequence ID" value="KAA0155569.1"/>
    <property type="molecule type" value="Genomic_DNA"/>
</dbReference>
<gene>
    <name evidence="3" type="ORF">FNF28_06703</name>
    <name evidence="4" type="ORF">FNF31_04991</name>
</gene>
<dbReference type="Pfam" id="PF00169">
    <property type="entry name" value="PH"/>
    <property type="match status" value="1"/>
</dbReference>
<feature type="domain" description="PH" evidence="2">
    <location>
        <begin position="77"/>
        <end position="186"/>
    </location>
</feature>
<feature type="region of interest" description="Disordered" evidence="1">
    <location>
        <begin position="1"/>
        <end position="53"/>
    </location>
</feature>
<organism evidence="4 5">
    <name type="scientific">Cafeteria roenbergensis</name>
    <name type="common">Marine flagellate</name>
    <dbReference type="NCBI Taxonomy" id="33653"/>
    <lineage>
        <taxon>Eukaryota</taxon>
        <taxon>Sar</taxon>
        <taxon>Stramenopiles</taxon>
        <taxon>Bigyra</taxon>
        <taxon>Opalozoa</taxon>
        <taxon>Bicosoecida</taxon>
        <taxon>Cafeteriaceae</taxon>
        <taxon>Cafeteria</taxon>
    </lineage>
</organism>
<comment type="caution">
    <text evidence="4">The sequence shown here is derived from an EMBL/GenBank/DDBJ whole genome shotgun (WGS) entry which is preliminary data.</text>
</comment>
<evidence type="ECO:0000313" key="3">
    <source>
        <dbReference type="EMBL" id="KAA0155569.1"/>
    </source>
</evidence>
<dbReference type="AlphaFoldDB" id="A0A5A8D1A7"/>
<protein>
    <recommendedName>
        <fullName evidence="2">PH domain-containing protein</fullName>
    </recommendedName>
</protein>
<feature type="compositionally biased region" description="Low complexity" evidence="1">
    <location>
        <begin position="270"/>
        <end position="301"/>
    </location>
</feature>
<dbReference type="InterPro" id="IPR001849">
    <property type="entry name" value="PH_domain"/>
</dbReference>
<evidence type="ECO:0000313" key="5">
    <source>
        <dbReference type="Proteomes" id="UP000325113"/>
    </source>
</evidence>
<dbReference type="InterPro" id="IPR011993">
    <property type="entry name" value="PH-like_dom_sf"/>
</dbReference>
<evidence type="ECO:0000259" key="2">
    <source>
        <dbReference type="PROSITE" id="PS50003"/>
    </source>
</evidence>
<dbReference type="SMART" id="SM00233">
    <property type="entry name" value="PH"/>
    <property type="match status" value="1"/>
</dbReference>
<feature type="region of interest" description="Disordered" evidence="1">
    <location>
        <begin position="191"/>
        <end position="366"/>
    </location>
</feature>